<name>A0A6J7X816_9CAUD</name>
<reference evidence="1" key="1">
    <citation type="submission" date="2020-05" db="EMBL/GenBank/DDBJ databases">
        <authorList>
            <person name="Chiriac C."/>
            <person name="Salcher M."/>
            <person name="Ghai R."/>
            <person name="Kavagutti S V."/>
        </authorList>
    </citation>
    <scope>NUCLEOTIDE SEQUENCE</scope>
</reference>
<dbReference type="EMBL" id="LR798364">
    <property type="protein sequence ID" value="CAB5226963.1"/>
    <property type="molecule type" value="Genomic_DNA"/>
</dbReference>
<accession>A0A6J7X816</accession>
<proteinExistence type="predicted"/>
<protein>
    <submittedName>
        <fullName evidence="1">COG4723 Phage-related protein, tail component</fullName>
    </submittedName>
</protein>
<evidence type="ECO:0000313" key="1">
    <source>
        <dbReference type="EMBL" id="CAB5226963.1"/>
    </source>
</evidence>
<gene>
    <name evidence="1" type="ORF">UFOVP1516_85</name>
</gene>
<sequence>MIINVYEDLDTFEEFEFKADNMKDILSGIKMIKGQEYSDNILQTKYQFILTSNDKAIFPISLNKDSFLSNLTGYDNLFLFPDISGELPAAFIPLIWAAAVETATTIGIEAGAAVLIGEAAVMAAEAVVAIGVSMALNGLMQLISPTTSFSSDPAQAQQMQSSLFNGAPLIREQGGSVPLWYGSSYIGGVLISSSISTAEG</sequence>
<organism evidence="1">
    <name type="scientific">uncultured Caudovirales phage</name>
    <dbReference type="NCBI Taxonomy" id="2100421"/>
    <lineage>
        <taxon>Viruses</taxon>
        <taxon>Duplodnaviria</taxon>
        <taxon>Heunggongvirae</taxon>
        <taxon>Uroviricota</taxon>
        <taxon>Caudoviricetes</taxon>
        <taxon>Peduoviridae</taxon>
        <taxon>Maltschvirus</taxon>
        <taxon>Maltschvirus maltsch</taxon>
    </lineage>
</organism>